<dbReference type="InterPro" id="IPR006314">
    <property type="entry name" value="Dyp_peroxidase"/>
</dbReference>
<dbReference type="AlphaFoldDB" id="A0A3P7PFE0"/>
<keyword evidence="3" id="KW-0479">Metal-binding</keyword>
<evidence type="ECO:0000256" key="3">
    <source>
        <dbReference type="ARBA" id="ARBA00022723"/>
    </source>
</evidence>
<proteinExistence type="predicted"/>
<dbReference type="PANTHER" id="PTHR30521">
    <property type="entry name" value="DEFERROCHELATASE/PEROXIDASE"/>
    <property type="match status" value="1"/>
</dbReference>
<keyword evidence="5" id="KW-0408">Iron</keyword>
<evidence type="ECO:0000256" key="2">
    <source>
        <dbReference type="ARBA" id="ARBA00022559"/>
    </source>
</evidence>
<evidence type="ECO:0000256" key="1">
    <source>
        <dbReference type="ARBA" id="ARBA00001970"/>
    </source>
</evidence>
<dbReference type="GO" id="GO:0020037">
    <property type="term" value="F:heme binding"/>
    <property type="evidence" value="ECO:0007669"/>
    <property type="project" value="InterPro"/>
</dbReference>
<dbReference type="OrthoDB" id="76259at2759"/>
<evidence type="ECO:0000313" key="8">
    <source>
        <dbReference type="Proteomes" id="UP000281553"/>
    </source>
</evidence>
<dbReference type="GO" id="GO:0046872">
    <property type="term" value="F:metal ion binding"/>
    <property type="evidence" value="ECO:0007669"/>
    <property type="project" value="UniProtKB-KW"/>
</dbReference>
<dbReference type="GO" id="GO:0005829">
    <property type="term" value="C:cytosol"/>
    <property type="evidence" value="ECO:0007669"/>
    <property type="project" value="TreeGrafter"/>
</dbReference>
<evidence type="ECO:0000256" key="5">
    <source>
        <dbReference type="ARBA" id="ARBA00023004"/>
    </source>
</evidence>
<dbReference type="GO" id="GO:0004601">
    <property type="term" value="F:peroxidase activity"/>
    <property type="evidence" value="ECO:0007669"/>
    <property type="project" value="UniProtKB-KW"/>
</dbReference>
<sequence>MAIGFSPAVLKDVYPDAAKRGVEPFEYKARTFGGGTMPATGGDILVHATCAEYGKLFELSQAILAEVPEKYIEKTEEVYGFRYRNGRDMSGFIDGTENPADPDERHEVAVSKATGGSYVVTQRWLHNFNVITKQPGMS</sequence>
<dbReference type="EMBL" id="UYRU01067023">
    <property type="protein sequence ID" value="VDN16776.1"/>
    <property type="molecule type" value="Genomic_DNA"/>
</dbReference>
<name>A0A3P7PFE0_DIBLA</name>
<comment type="cofactor">
    <cofactor evidence="1">
        <name>heme b</name>
        <dbReference type="ChEBI" id="CHEBI:60344"/>
    </cofactor>
</comment>
<keyword evidence="2" id="KW-0575">Peroxidase</keyword>
<dbReference type="Proteomes" id="UP000281553">
    <property type="component" value="Unassembled WGS sequence"/>
</dbReference>
<evidence type="ECO:0000256" key="4">
    <source>
        <dbReference type="ARBA" id="ARBA00023002"/>
    </source>
</evidence>
<gene>
    <name evidence="7" type="ORF">DILT_LOCUS12607</name>
</gene>
<accession>A0A3P7PFE0</accession>
<evidence type="ECO:0000313" key="7">
    <source>
        <dbReference type="EMBL" id="VDN16776.1"/>
    </source>
</evidence>
<dbReference type="PROSITE" id="PS51404">
    <property type="entry name" value="DYP_PEROXIDASE"/>
    <property type="match status" value="1"/>
</dbReference>
<dbReference type="PANTHER" id="PTHR30521:SF0">
    <property type="entry name" value="DYP-TYPE PEROXIDASE FAMILY PROTEIN"/>
    <property type="match status" value="1"/>
</dbReference>
<protein>
    <recommendedName>
        <fullName evidence="6">Dyp-type peroxidase C-terminal domain-containing protein</fullName>
    </recommendedName>
</protein>
<reference evidence="7 8" key="1">
    <citation type="submission" date="2018-11" db="EMBL/GenBank/DDBJ databases">
        <authorList>
            <consortium name="Pathogen Informatics"/>
        </authorList>
    </citation>
    <scope>NUCLEOTIDE SEQUENCE [LARGE SCALE GENOMIC DNA]</scope>
</reference>
<dbReference type="InterPro" id="IPR011008">
    <property type="entry name" value="Dimeric_a/b-barrel"/>
</dbReference>
<dbReference type="InterPro" id="IPR048328">
    <property type="entry name" value="Dyp_perox_C"/>
</dbReference>
<organism evidence="7 8">
    <name type="scientific">Dibothriocephalus latus</name>
    <name type="common">Fish tapeworm</name>
    <name type="synonym">Diphyllobothrium latum</name>
    <dbReference type="NCBI Taxonomy" id="60516"/>
    <lineage>
        <taxon>Eukaryota</taxon>
        <taxon>Metazoa</taxon>
        <taxon>Spiralia</taxon>
        <taxon>Lophotrochozoa</taxon>
        <taxon>Platyhelminthes</taxon>
        <taxon>Cestoda</taxon>
        <taxon>Eucestoda</taxon>
        <taxon>Diphyllobothriidea</taxon>
        <taxon>Diphyllobothriidae</taxon>
        <taxon>Dibothriocephalus</taxon>
    </lineage>
</organism>
<feature type="domain" description="Dyp-type peroxidase C-terminal" evidence="6">
    <location>
        <begin position="87"/>
        <end position="130"/>
    </location>
</feature>
<keyword evidence="4" id="KW-0560">Oxidoreductase</keyword>
<dbReference type="SUPFAM" id="SSF54909">
    <property type="entry name" value="Dimeric alpha+beta barrel"/>
    <property type="match status" value="1"/>
</dbReference>
<dbReference type="Pfam" id="PF20628">
    <property type="entry name" value="Dyp_perox_C"/>
    <property type="match status" value="1"/>
</dbReference>
<evidence type="ECO:0000259" key="6">
    <source>
        <dbReference type="Pfam" id="PF20628"/>
    </source>
</evidence>
<keyword evidence="8" id="KW-1185">Reference proteome</keyword>